<dbReference type="CDD" id="cd13867">
    <property type="entry name" value="CuRO_2_CueO_FtsP"/>
    <property type="match status" value="1"/>
</dbReference>
<dbReference type="InterPro" id="IPR008972">
    <property type="entry name" value="Cupredoxin"/>
</dbReference>
<dbReference type="EMBL" id="JBIMSO010000070">
    <property type="protein sequence ID" value="MFH5211185.1"/>
    <property type="molecule type" value="Genomic_DNA"/>
</dbReference>
<reference evidence="8 9" key="1">
    <citation type="submission" date="2024-10" db="EMBL/GenBank/DDBJ databases">
        <authorList>
            <person name="Riesco R."/>
        </authorList>
    </citation>
    <scope>NUCLEOTIDE SEQUENCE [LARGE SCALE GENOMIC DNA]</scope>
    <source>
        <strain evidence="8 9">NCIMB 15449</strain>
    </source>
</reference>
<dbReference type="Pfam" id="PF07731">
    <property type="entry name" value="Cu-oxidase_2"/>
    <property type="match status" value="1"/>
</dbReference>
<evidence type="ECO:0000259" key="6">
    <source>
        <dbReference type="Pfam" id="PF07731"/>
    </source>
</evidence>
<keyword evidence="4" id="KW-0732">Signal</keyword>
<dbReference type="Proteomes" id="UP001609175">
    <property type="component" value="Unassembled WGS sequence"/>
</dbReference>
<protein>
    <submittedName>
        <fullName evidence="8">Multicopper oxidase family protein</fullName>
    </submittedName>
</protein>
<evidence type="ECO:0000259" key="7">
    <source>
        <dbReference type="Pfam" id="PF07732"/>
    </source>
</evidence>
<comment type="similarity">
    <text evidence="1">Belongs to the multicopper oxidase family.</text>
</comment>
<sequence>MTKRRPTWIRVLVAAIVLGMTLSTAAVAVTAYSWTIARVDTVGRVDFEKPLQIPPLAASTVGPDGVRSFDLDMQSGTSDLGHGPDTETWGVNGSYLGPTIRAKRGETVRMNVSNRLGVSSTLHWHGMHLPAAMDGGPHQLVEPGTTWSPQWTVDQPAATLWYHPHMHGETADHVYRGIAGMFLIDDPAGAALPDRDGVDDVPVIVQDKKFNGERLDASSAIFNDTGVLGDEILVNGTPGPYLDVTTERVRLRLLNASNARVYNFGFSDDRDFQLIGTDGGLLAKPVAMQSLRLSPGERAEIVVALSPGTTTVLRSAPPDLGAGFWNDRFGGGADSFDILQLRAASTLAPNAAVPETLSTLPDLGDPTVTRSFDITSSTSLNNKSMDMNRIDEVVTVGTTEVWEVHNSSGQVHNFHVHDVQFQVLDTDDPSLSGRKDTVYVAPNQTRRLLMRFTDFTDPSMPYMFHCHLLRHEDQGLMGQFVVVAPGETETPSAPNHSGHG</sequence>
<feature type="domain" description="Plastocyanin-like" evidence="7">
    <location>
        <begin position="76"/>
        <end position="188"/>
    </location>
</feature>
<proteinExistence type="inferred from homology"/>
<dbReference type="RefSeq" id="WP_395117447.1">
    <property type="nucleotide sequence ID" value="NZ_JBIMSO010000070.1"/>
</dbReference>
<dbReference type="InterPro" id="IPR045087">
    <property type="entry name" value="Cu-oxidase_fam"/>
</dbReference>
<organism evidence="8 9">
    <name type="scientific">Antrihabitans spumae</name>
    <dbReference type="NCBI Taxonomy" id="3373370"/>
    <lineage>
        <taxon>Bacteria</taxon>
        <taxon>Bacillati</taxon>
        <taxon>Actinomycetota</taxon>
        <taxon>Actinomycetes</taxon>
        <taxon>Mycobacteriales</taxon>
        <taxon>Nocardiaceae</taxon>
        <taxon>Antrihabitans</taxon>
    </lineage>
</organism>
<dbReference type="InterPro" id="IPR002355">
    <property type="entry name" value="Cu_oxidase_Cu_BS"/>
</dbReference>
<keyword evidence="2" id="KW-0479">Metal-binding</keyword>
<dbReference type="InterPro" id="IPR001117">
    <property type="entry name" value="Cu-oxidase_2nd"/>
</dbReference>
<gene>
    <name evidence="8" type="ORF">ACHIPZ_23690</name>
</gene>
<dbReference type="PANTHER" id="PTHR48267">
    <property type="entry name" value="CUPREDOXIN SUPERFAMILY PROTEIN"/>
    <property type="match status" value="1"/>
</dbReference>
<feature type="domain" description="Plastocyanin-like" evidence="5">
    <location>
        <begin position="216"/>
        <end position="305"/>
    </location>
</feature>
<feature type="signal peptide" evidence="4">
    <location>
        <begin position="1"/>
        <end position="28"/>
    </location>
</feature>
<dbReference type="SUPFAM" id="SSF49503">
    <property type="entry name" value="Cupredoxins"/>
    <property type="match status" value="3"/>
</dbReference>
<name>A0ABW7JTY3_9NOCA</name>
<feature type="domain" description="Plastocyanin-like" evidence="6">
    <location>
        <begin position="369"/>
        <end position="483"/>
    </location>
</feature>
<dbReference type="PANTHER" id="PTHR48267:SF1">
    <property type="entry name" value="BILIRUBIN OXIDASE"/>
    <property type="match status" value="1"/>
</dbReference>
<dbReference type="InterPro" id="IPR011707">
    <property type="entry name" value="Cu-oxidase-like_N"/>
</dbReference>
<evidence type="ECO:0000259" key="5">
    <source>
        <dbReference type="Pfam" id="PF00394"/>
    </source>
</evidence>
<evidence type="ECO:0000313" key="8">
    <source>
        <dbReference type="EMBL" id="MFH5211185.1"/>
    </source>
</evidence>
<evidence type="ECO:0000256" key="2">
    <source>
        <dbReference type="ARBA" id="ARBA00022723"/>
    </source>
</evidence>
<dbReference type="InterPro" id="IPR011706">
    <property type="entry name" value="Cu-oxidase_C"/>
</dbReference>
<evidence type="ECO:0000256" key="1">
    <source>
        <dbReference type="ARBA" id="ARBA00010609"/>
    </source>
</evidence>
<dbReference type="Pfam" id="PF07732">
    <property type="entry name" value="Cu-oxidase_3"/>
    <property type="match status" value="1"/>
</dbReference>
<comment type="caution">
    <text evidence="8">The sequence shown here is derived from an EMBL/GenBank/DDBJ whole genome shotgun (WGS) entry which is preliminary data.</text>
</comment>
<evidence type="ECO:0000256" key="3">
    <source>
        <dbReference type="ARBA" id="ARBA00023002"/>
    </source>
</evidence>
<dbReference type="CDD" id="cd04232">
    <property type="entry name" value="CuRO_1_CueO_FtsP"/>
    <property type="match status" value="1"/>
</dbReference>
<feature type="chain" id="PRO_5045930879" evidence="4">
    <location>
        <begin position="29"/>
        <end position="500"/>
    </location>
</feature>
<evidence type="ECO:0000256" key="4">
    <source>
        <dbReference type="SAM" id="SignalP"/>
    </source>
</evidence>
<dbReference type="Pfam" id="PF00394">
    <property type="entry name" value="Cu-oxidase"/>
    <property type="match status" value="1"/>
</dbReference>
<dbReference type="PROSITE" id="PS00080">
    <property type="entry name" value="MULTICOPPER_OXIDASE2"/>
    <property type="match status" value="1"/>
</dbReference>
<evidence type="ECO:0000313" key="9">
    <source>
        <dbReference type="Proteomes" id="UP001609175"/>
    </source>
</evidence>
<dbReference type="CDD" id="cd13890">
    <property type="entry name" value="CuRO_3_CueO_FtsP"/>
    <property type="match status" value="1"/>
</dbReference>
<dbReference type="Gene3D" id="2.60.40.420">
    <property type="entry name" value="Cupredoxins - blue copper proteins"/>
    <property type="match status" value="3"/>
</dbReference>
<accession>A0ABW7JTY3</accession>
<keyword evidence="3" id="KW-0560">Oxidoreductase</keyword>